<evidence type="ECO:0000259" key="1">
    <source>
        <dbReference type="PROSITE" id="PS50404"/>
    </source>
</evidence>
<dbReference type="Gene3D" id="1.20.1050.10">
    <property type="match status" value="1"/>
</dbReference>
<dbReference type="PANTHER" id="PTHR11571:SF150">
    <property type="entry name" value="GLUTATHIONE S-TRANSFERASE"/>
    <property type="match status" value="1"/>
</dbReference>
<dbReference type="AlphaFoldDB" id="A0A7J6L928"/>
<comment type="caution">
    <text evidence="2">The sequence shown here is derived from an EMBL/GenBank/DDBJ whole genome shotgun (WGS) entry which is preliminary data.</text>
</comment>
<dbReference type="GO" id="GO:0004364">
    <property type="term" value="F:glutathione transferase activity"/>
    <property type="evidence" value="ECO:0007669"/>
    <property type="project" value="TreeGrafter"/>
</dbReference>
<feature type="domain" description="GST N-terminal" evidence="1">
    <location>
        <begin position="824"/>
        <end position="902"/>
    </location>
</feature>
<keyword evidence="3" id="KW-1185">Reference proteome</keyword>
<protein>
    <recommendedName>
        <fullName evidence="1">GST N-terminal domain-containing protein</fullName>
    </recommendedName>
</protein>
<dbReference type="Proteomes" id="UP000591131">
    <property type="component" value="Unassembled WGS sequence"/>
</dbReference>
<dbReference type="OrthoDB" id="414243at2759"/>
<dbReference type="PANTHER" id="PTHR11571">
    <property type="entry name" value="GLUTATHIONE S-TRANSFERASE"/>
    <property type="match status" value="1"/>
</dbReference>
<dbReference type="GO" id="GO:0006749">
    <property type="term" value="P:glutathione metabolic process"/>
    <property type="evidence" value="ECO:0007669"/>
    <property type="project" value="TreeGrafter"/>
</dbReference>
<proteinExistence type="predicted"/>
<dbReference type="InterPro" id="IPR004045">
    <property type="entry name" value="Glutathione_S-Trfase_N"/>
</dbReference>
<organism evidence="2 3">
    <name type="scientific">Perkinsus chesapeaki</name>
    <name type="common">Clam parasite</name>
    <name type="synonym">Perkinsus andrewsi</name>
    <dbReference type="NCBI Taxonomy" id="330153"/>
    <lineage>
        <taxon>Eukaryota</taxon>
        <taxon>Sar</taxon>
        <taxon>Alveolata</taxon>
        <taxon>Perkinsozoa</taxon>
        <taxon>Perkinsea</taxon>
        <taxon>Perkinsida</taxon>
        <taxon>Perkinsidae</taxon>
        <taxon>Perkinsus</taxon>
    </lineage>
</organism>
<evidence type="ECO:0000313" key="2">
    <source>
        <dbReference type="EMBL" id="KAF4655600.1"/>
    </source>
</evidence>
<evidence type="ECO:0000313" key="3">
    <source>
        <dbReference type="Proteomes" id="UP000591131"/>
    </source>
</evidence>
<dbReference type="InterPro" id="IPR050213">
    <property type="entry name" value="GST_superfamily"/>
</dbReference>
<dbReference type="InterPro" id="IPR036249">
    <property type="entry name" value="Thioredoxin-like_sf"/>
</dbReference>
<reference evidence="2 3" key="1">
    <citation type="submission" date="2020-04" db="EMBL/GenBank/DDBJ databases">
        <title>Perkinsus chesapeaki whole genome sequence.</title>
        <authorList>
            <person name="Bogema D.R."/>
        </authorList>
    </citation>
    <scope>NUCLEOTIDE SEQUENCE [LARGE SCALE GENOMIC DNA]</scope>
    <source>
        <strain evidence="2">ATCC PRA-425</strain>
    </source>
</reference>
<dbReference type="Gene3D" id="3.40.30.10">
    <property type="entry name" value="Glutaredoxin"/>
    <property type="match status" value="1"/>
</dbReference>
<dbReference type="EMBL" id="JAAPAO010000648">
    <property type="protein sequence ID" value="KAF4655600.1"/>
    <property type="molecule type" value="Genomic_DNA"/>
</dbReference>
<sequence>MINNPIIPVSYVANKLGSPLAAYFATLNHIKSAPEESFTVRRPPPPPPIRIPKLIDSMTEAISHGNLKDARNVCDVLLKNSGINSNGSTGGLLTWSDATMLMWALCALKDHNKMADYVASVGLEKLVCGCPPIELGYMAHYMAREKGCNKISRRMAASAVSRMAMEKVENVTESIVVALRVFTDMDYAAREKDEDLPELDWSLLLPGLCYLSEDISKITTNDLMNCLLGTGIVKSFEGAPEILGIFLKESLKRLEEGDLEGYAKVYRAACRNILAQNEDSSEVRKVTFEKFMEPGMIKRIPMSVCLSDILAPSLHSQIEDASRREDISIICIRDIFNLMNRDDWSLLSLDELTIIAKACFEASLATKSGWLREEGMPSYLGALLAIGRTKRDEVAHRGLGYVNLRGAPVYDLSAFARLMSSTRIFHYRALGTIADVVCDAPLDDISLKVCFRLLRASSSLRWYETEVFQKLSSALVARLTENGGVFSDSRPDERFLHIAPAIFHLALAGLASPELRKAIVEEFKDSSRVEAKLRDWCALLTENGESYQMRRLAGAAGQVYWSACAMGFIGKDEIERDVASGAFNMLLGLADEDGKSADNLGSLSALNDLYKFTEDLQFTLRAKEQLKEGALRSRVVEWLKGKAAHSGERFTEGFVDEELTGGYFVDVVIGDPEDKKGVIVAPRHVCYRSHVDGKRNKAPLATLLNLEALRKLGWTVEVVYESLLESPPKPSEDTRSAAAVKNMSKPCEIWQPAVLLAVGAVSILAVNGRRRRHERSRIETAEEMKSRCAAEKAAQDMLSNAQGLKGAQGKIVLRGPAIVTRGRTPLRLHYFPTRNRAEVARLLLEIGHEPYEAICYFYQTFLNCRSQFPFGELPVLELADGTMIVQQHTIVRYVADITRMNGGKNRVKQAKVDMLFEQLVDMFESHTFSWDALKKNYFKDSLADVPDVKTISDMALADGDISPWKYSVMVLKTFDDILRKNNESSNEWRWLDGSMKLSYADVYLFTKLYELSEVDQCGPDYGSTFQVPYLVKLQEKIEVLIYPE</sequence>
<name>A0A7J6L928_PERCH</name>
<dbReference type="PROSITE" id="PS50404">
    <property type="entry name" value="GST_NTER"/>
    <property type="match status" value="1"/>
</dbReference>
<dbReference type="SUPFAM" id="SSF52833">
    <property type="entry name" value="Thioredoxin-like"/>
    <property type="match status" value="1"/>
</dbReference>
<gene>
    <name evidence="2" type="ORF">FOL47_009357</name>
</gene>
<accession>A0A7J6L928</accession>